<dbReference type="Gene3D" id="1.10.1740.10">
    <property type="match status" value="1"/>
</dbReference>
<dbReference type="OrthoDB" id="9780326at2"/>
<organism evidence="8 9">
    <name type="scientific">Sinorhizobium saheli</name>
    <dbReference type="NCBI Taxonomy" id="36856"/>
    <lineage>
        <taxon>Bacteria</taxon>
        <taxon>Pseudomonadati</taxon>
        <taxon>Pseudomonadota</taxon>
        <taxon>Alphaproteobacteria</taxon>
        <taxon>Hyphomicrobiales</taxon>
        <taxon>Rhizobiaceae</taxon>
        <taxon>Sinorhizobium/Ensifer group</taxon>
        <taxon>Sinorhizobium</taxon>
    </lineage>
</organism>
<feature type="domain" description="RNA polymerase sigma-70 region 2" evidence="6">
    <location>
        <begin position="20"/>
        <end position="87"/>
    </location>
</feature>
<dbReference type="PANTHER" id="PTHR43133:SF8">
    <property type="entry name" value="RNA POLYMERASE SIGMA FACTOR HI_1459-RELATED"/>
    <property type="match status" value="1"/>
</dbReference>
<dbReference type="STRING" id="36856.ATB98_04345"/>
<accession>A0A178YFX1</accession>
<evidence type="ECO:0000256" key="1">
    <source>
        <dbReference type="ARBA" id="ARBA00010641"/>
    </source>
</evidence>
<dbReference type="InterPro" id="IPR007627">
    <property type="entry name" value="RNA_pol_sigma70_r2"/>
</dbReference>
<dbReference type="RefSeq" id="WP_066873460.1">
    <property type="nucleotide sequence ID" value="NZ_LNQB01000070.1"/>
</dbReference>
<name>A0A178YFX1_SINSA</name>
<dbReference type="PANTHER" id="PTHR43133">
    <property type="entry name" value="RNA POLYMERASE ECF-TYPE SIGMA FACTO"/>
    <property type="match status" value="1"/>
</dbReference>
<dbReference type="Pfam" id="PF08281">
    <property type="entry name" value="Sigma70_r4_2"/>
    <property type="match status" value="1"/>
</dbReference>
<dbReference type="InterPro" id="IPR013325">
    <property type="entry name" value="RNA_pol_sigma_r2"/>
</dbReference>
<dbReference type="AlphaFoldDB" id="A0A178YFX1"/>
<evidence type="ECO:0000313" key="9">
    <source>
        <dbReference type="Proteomes" id="UP000078507"/>
    </source>
</evidence>
<keyword evidence="4" id="KW-0238">DNA-binding</keyword>
<feature type="domain" description="RNA polymerase sigma factor 70 region 4 type 2" evidence="7">
    <location>
        <begin position="114"/>
        <end position="166"/>
    </location>
</feature>
<evidence type="ECO:0000256" key="4">
    <source>
        <dbReference type="ARBA" id="ARBA00023125"/>
    </source>
</evidence>
<protein>
    <submittedName>
        <fullName evidence="8">RNA polymerase subunit sigma-70</fullName>
    </submittedName>
</protein>
<dbReference type="SUPFAM" id="SSF88659">
    <property type="entry name" value="Sigma3 and sigma4 domains of RNA polymerase sigma factors"/>
    <property type="match status" value="1"/>
</dbReference>
<dbReference type="SUPFAM" id="SSF88946">
    <property type="entry name" value="Sigma2 domain of RNA polymerase sigma factors"/>
    <property type="match status" value="1"/>
</dbReference>
<comment type="similarity">
    <text evidence="1">Belongs to the sigma-70 factor family. ECF subfamily.</text>
</comment>
<dbReference type="InterPro" id="IPR039425">
    <property type="entry name" value="RNA_pol_sigma-70-like"/>
</dbReference>
<dbReference type="GO" id="GO:0006352">
    <property type="term" value="P:DNA-templated transcription initiation"/>
    <property type="evidence" value="ECO:0007669"/>
    <property type="project" value="InterPro"/>
</dbReference>
<dbReference type="InterPro" id="IPR014284">
    <property type="entry name" value="RNA_pol_sigma-70_dom"/>
</dbReference>
<proteinExistence type="inferred from homology"/>
<evidence type="ECO:0000256" key="3">
    <source>
        <dbReference type="ARBA" id="ARBA00023082"/>
    </source>
</evidence>
<keyword evidence="2" id="KW-0805">Transcription regulation</keyword>
<dbReference type="CDD" id="cd06171">
    <property type="entry name" value="Sigma70_r4"/>
    <property type="match status" value="1"/>
</dbReference>
<dbReference type="Gene3D" id="1.10.10.10">
    <property type="entry name" value="Winged helix-like DNA-binding domain superfamily/Winged helix DNA-binding domain"/>
    <property type="match status" value="1"/>
</dbReference>
<gene>
    <name evidence="8" type="ORF">ATB98_04345</name>
</gene>
<keyword evidence="5" id="KW-0804">Transcription</keyword>
<sequence>MDAELVDRAVKGDREAFSRLLERHYDFVHAIAWRWSGNVSDAEDIAQDVCIRLGSAIRGFRGSSRFRTWLYTLTLNAVRDHQRRRARDERKIRAYATDRTLVGPSPGDDEDRHEALWAAVRALPEKQCDAVLLVYAEGLSHAAAADVLGCSEATVSWHVHEARKRLRTLLGREAV</sequence>
<dbReference type="GO" id="GO:0016987">
    <property type="term" value="F:sigma factor activity"/>
    <property type="evidence" value="ECO:0007669"/>
    <property type="project" value="UniProtKB-KW"/>
</dbReference>
<comment type="caution">
    <text evidence="8">The sequence shown here is derived from an EMBL/GenBank/DDBJ whole genome shotgun (WGS) entry which is preliminary data.</text>
</comment>
<evidence type="ECO:0000259" key="6">
    <source>
        <dbReference type="Pfam" id="PF04542"/>
    </source>
</evidence>
<dbReference type="EMBL" id="LNQB01000070">
    <property type="protein sequence ID" value="OAP45893.1"/>
    <property type="molecule type" value="Genomic_DNA"/>
</dbReference>
<evidence type="ECO:0000259" key="7">
    <source>
        <dbReference type="Pfam" id="PF08281"/>
    </source>
</evidence>
<dbReference type="InterPro" id="IPR036388">
    <property type="entry name" value="WH-like_DNA-bd_sf"/>
</dbReference>
<keyword evidence="9" id="KW-1185">Reference proteome</keyword>
<dbReference type="InterPro" id="IPR013324">
    <property type="entry name" value="RNA_pol_sigma_r3/r4-like"/>
</dbReference>
<dbReference type="Proteomes" id="UP000078507">
    <property type="component" value="Unassembled WGS sequence"/>
</dbReference>
<dbReference type="GO" id="GO:0003677">
    <property type="term" value="F:DNA binding"/>
    <property type="evidence" value="ECO:0007669"/>
    <property type="project" value="UniProtKB-KW"/>
</dbReference>
<dbReference type="NCBIfam" id="TIGR02937">
    <property type="entry name" value="sigma70-ECF"/>
    <property type="match status" value="1"/>
</dbReference>
<keyword evidence="3" id="KW-0731">Sigma factor</keyword>
<dbReference type="InterPro" id="IPR013249">
    <property type="entry name" value="RNA_pol_sigma70_r4_t2"/>
</dbReference>
<evidence type="ECO:0000313" key="8">
    <source>
        <dbReference type="EMBL" id="OAP45893.1"/>
    </source>
</evidence>
<evidence type="ECO:0000256" key="2">
    <source>
        <dbReference type="ARBA" id="ARBA00023015"/>
    </source>
</evidence>
<dbReference type="Pfam" id="PF04542">
    <property type="entry name" value="Sigma70_r2"/>
    <property type="match status" value="1"/>
</dbReference>
<reference evidence="8 9" key="1">
    <citation type="submission" date="2015-11" db="EMBL/GenBank/DDBJ databases">
        <title>Ensifer anhuiense sp. nov., an effective nitrogen fixation bacterium with Glycine soja.</title>
        <authorList>
            <person name="Yan H."/>
            <person name="Chen W."/>
        </authorList>
    </citation>
    <scope>NUCLEOTIDE SEQUENCE [LARGE SCALE GENOMIC DNA]</scope>
    <source>
        <strain evidence="8 9">LMG 7837</strain>
    </source>
</reference>
<evidence type="ECO:0000256" key="5">
    <source>
        <dbReference type="ARBA" id="ARBA00023163"/>
    </source>
</evidence>